<evidence type="ECO:0000256" key="11">
    <source>
        <dbReference type="ARBA" id="ARBA00022840"/>
    </source>
</evidence>
<reference evidence="17 18" key="1">
    <citation type="submission" date="2015-02" db="EMBL/GenBank/DDBJ databases">
        <title>Draft genome sequences of ten Microbacterium spp. with emphasis on heavy metal contaminated environments.</title>
        <authorList>
            <person name="Corretto E."/>
        </authorList>
    </citation>
    <scope>NUCLEOTIDE SEQUENCE [LARGE SCALE GENOMIC DNA]</scope>
    <source>
        <strain evidence="17 18">DSM 23848</strain>
    </source>
</reference>
<dbReference type="PIRSF" id="PIRSF004491">
    <property type="entry name" value="FAD_Synth"/>
    <property type="match status" value="1"/>
</dbReference>
<comment type="function">
    <text evidence="1">Catalyzes the phosphorylation of riboflavin to FMN followed by the adenylation of FMN to FAD.</text>
</comment>
<organism evidence="17 18">
    <name type="scientific">Microbacterium azadirachtae</name>
    <dbReference type="NCBI Taxonomy" id="582680"/>
    <lineage>
        <taxon>Bacteria</taxon>
        <taxon>Bacillati</taxon>
        <taxon>Actinomycetota</taxon>
        <taxon>Actinomycetes</taxon>
        <taxon>Micrococcales</taxon>
        <taxon>Microbacteriaceae</taxon>
        <taxon>Microbacterium</taxon>
    </lineage>
</organism>
<evidence type="ECO:0000256" key="2">
    <source>
        <dbReference type="ARBA" id="ARBA00004726"/>
    </source>
</evidence>
<keyword evidence="10 15" id="KW-0274">FAD</keyword>
<keyword evidence="5 15" id="KW-0288">FMN</keyword>
<feature type="domain" description="Riboflavin kinase" evidence="16">
    <location>
        <begin position="185"/>
        <end position="313"/>
    </location>
</feature>
<keyword evidence="4 15" id="KW-0285">Flavoprotein</keyword>
<evidence type="ECO:0000256" key="1">
    <source>
        <dbReference type="ARBA" id="ARBA00002121"/>
    </source>
</evidence>
<dbReference type="SUPFAM" id="SSF82114">
    <property type="entry name" value="Riboflavin kinase-like"/>
    <property type="match status" value="1"/>
</dbReference>
<dbReference type="InterPro" id="IPR015864">
    <property type="entry name" value="FAD_synthase"/>
</dbReference>
<proteinExistence type="inferred from homology"/>
<comment type="pathway">
    <text evidence="3 15">Cofactor biosynthesis; FMN biosynthesis; FMN from riboflavin (ATP route): step 1/1.</text>
</comment>
<comment type="caution">
    <text evidence="17">The sequence shown here is derived from an EMBL/GenBank/DDBJ whole genome shotgun (WGS) entry which is preliminary data.</text>
</comment>
<dbReference type="FunFam" id="3.40.50.620:FF:000021">
    <property type="entry name" value="Riboflavin biosynthesis protein"/>
    <property type="match status" value="1"/>
</dbReference>
<dbReference type="PANTHER" id="PTHR22749">
    <property type="entry name" value="RIBOFLAVIN KINASE/FMN ADENYLYLTRANSFERASE"/>
    <property type="match status" value="1"/>
</dbReference>
<accession>A0A0F0KEU7</accession>
<protein>
    <recommendedName>
        <fullName evidence="15">Riboflavin biosynthesis protein</fullName>
    </recommendedName>
    <domain>
        <recommendedName>
            <fullName evidence="15">Riboflavin kinase</fullName>
            <ecNumber evidence="15">2.7.1.26</ecNumber>
        </recommendedName>
        <alternativeName>
            <fullName evidence="15">Flavokinase</fullName>
        </alternativeName>
    </domain>
    <domain>
        <recommendedName>
            <fullName evidence="15">FMN adenylyltransferase</fullName>
            <ecNumber evidence="15">2.7.7.2</ecNumber>
        </recommendedName>
        <alternativeName>
            <fullName evidence="15">FAD pyrophosphorylase</fullName>
        </alternativeName>
        <alternativeName>
            <fullName evidence="15">FAD synthase</fullName>
        </alternativeName>
    </domain>
</protein>
<dbReference type="Gene3D" id="3.40.50.620">
    <property type="entry name" value="HUPs"/>
    <property type="match status" value="1"/>
</dbReference>
<evidence type="ECO:0000256" key="15">
    <source>
        <dbReference type="PIRNR" id="PIRNR004491"/>
    </source>
</evidence>
<evidence type="ECO:0000256" key="10">
    <source>
        <dbReference type="ARBA" id="ARBA00022827"/>
    </source>
</evidence>
<dbReference type="Gene3D" id="2.40.30.30">
    <property type="entry name" value="Riboflavin kinase-like"/>
    <property type="match status" value="1"/>
</dbReference>
<dbReference type="EMBL" id="JYIT01000084">
    <property type="protein sequence ID" value="KJL19437.1"/>
    <property type="molecule type" value="Genomic_DNA"/>
</dbReference>
<evidence type="ECO:0000313" key="18">
    <source>
        <dbReference type="Proteomes" id="UP000033448"/>
    </source>
</evidence>
<dbReference type="AlphaFoldDB" id="A0A0F0KEU7"/>
<dbReference type="SUPFAM" id="SSF52374">
    <property type="entry name" value="Nucleotidylyl transferase"/>
    <property type="match status" value="1"/>
</dbReference>
<keyword evidence="18" id="KW-1185">Reference proteome</keyword>
<dbReference type="GO" id="GO:0005524">
    <property type="term" value="F:ATP binding"/>
    <property type="evidence" value="ECO:0007669"/>
    <property type="project" value="UniProtKB-UniRule"/>
</dbReference>
<comment type="pathway">
    <text evidence="2 15">Cofactor biosynthesis; FAD biosynthesis; FAD from FMN: step 1/1.</text>
</comment>
<sequence>MIVFRDPADIPADFGRTVAAIGKFDGVHSGHRAVFRRAQQDAARIGAKTVAVTFDRNPLSVLRPDRCPDDLVSVERKIDLLSGCGLDAVLVLTFDEQLASRTAEDFATSILVDALHVATVLVGRDFRFGRGGSGTPALLSELGRDHDFTVDVIEDVFLEGTDRRVSSSWARELLAAGDVTLAGAVLGRPVSVRGEVVHGLKRGRELGFPTANLPTLLDEMVPADGVYAGRLVDHTTGVTHPAAISVGTNPTFDDVPERQVEAHAIDSPGLDLYGHDVTVEFTHRLRGMTAFDSMDALVEGIASDVAQARSLLGVPQPAGVPAAGGAEVADSPAS</sequence>
<dbReference type="GO" id="GO:0008531">
    <property type="term" value="F:riboflavin kinase activity"/>
    <property type="evidence" value="ECO:0007669"/>
    <property type="project" value="UniProtKB-UniRule"/>
</dbReference>
<dbReference type="Pfam" id="PF06574">
    <property type="entry name" value="FAD_syn"/>
    <property type="match status" value="1"/>
</dbReference>
<evidence type="ECO:0000256" key="12">
    <source>
        <dbReference type="ARBA" id="ARBA00023268"/>
    </source>
</evidence>
<comment type="catalytic activity">
    <reaction evidence="13 15">
        <text>riboflavin + ATP = FMN + ADP + H(+)</text>
        <dbReference type="Rhea" id="RHEA:14357"/>
        <dbReference type="ChEBI" id="CHEBI:15378"/>
        <dbReference type="ChEBI" id="CHEBI:30616"/>
        <dbReference type="ChEBI" id="CHEBI:57986"/>
        <dbReference type="ChEBI" id="CHEBI:58210"/>
        <dbReference type="ChEBI" id="CHEBI:456216"/>
        <dbReference type="EC" id="2.7.1.26"/>
    </reaction>
</comment>
<keyword evidence="9 15" id="KW-0418">Kinase</keyword>
<dbReference type="GO" id="GO:0006747">
    <property type="term" value="P:FAD biosynthetic process"/>
    <property type="evidence" value="ECO:0007669"/>
    <property type="project" value="UniProtKB-UniRule"/>
</dbReference>
<evidence type="ECO:0000256" key="14">
    <source>
        <dbReference type="ARBA" id="ARBA00049494"/>
    </source>
</evidence>
<dbReference type="Proteomes" id="UP000033448">
    <property type="component" value="Unassembled WGS sequence"/>
</dbReference>
<dbReference type="SMART" id="SM00904">
    <property type="entry name" value="Flavokinase"/>
    <property type="match status" value="1"/>
</dbReference>
<evidence type="ECO:0000256" key="13">
    <source>
        <dbReference type="ARBA" id="ARBA00047880"/>
    </source>
</evidence>
<dbReference type="NCBIfam" id="TIGR00083">
    <property type="entry name" value="ribF"/>
    <property type="match status" value="1"/>
</dbReference>
<evidence type="ECO:0000313" key="17">
    <source>
        <dbReference type="EMBL" id="KJL19437.1"/>
    </source>
</evidence>
<dbReference type="Pfam" id="PF01687">
    <property type="entry name" value="Flavokinase"/>
    <property type="match status" value="1"/>
</dbReference>
<dbReference type="EC" id="2.7.7.2" evidence="15"/>
<dbReference type="GO" id="GO:0009231">
    <property type="term" value="P:riboflavin biosynthetic process"/>
    <property type="evidence" value="ECO:0007669"/>
    <property type="project" value="InterPro"/>
</dbReference>
<evidence type="ECO:0000256" key="3">
    <source>
        <dbReference type="ARBA" id="ARBA00005201"/>
    </source>
</evidence>
<dbReference type="OrthoDB" id="9803667at2"/>
<dbReference type="InterPro" id="IPR023468">
    <property type="entry name" value="Riboflavin_kinase"/>
</dbReference>
<dbReference type="InterPro" id="IPR002606">
    <property type="entry name" value="Riboflavin_kinase_bac"/>
</dbReference>
<evidence type="ECO:0000259" key="16">
    <source>
        <dbReference type="SMART" id="SM00904"/>
    </source>
</evidence>
<gene>
    <name evidence="17" type="primary">ribF</name>
    <name evidence="17" type="ORF">RL72_03085</name>
</gene>
<keyword evidence="6 15" id="KW-0808">Transferase</keyword>
<dbReference type="FunFam" id="2.40.30.30:FF:000003">
    <property type="entry name" value="Riboflavin biosynthesis protein"/>
    <property type="match status" value="1"/>
</dbReference>
<evidence type="ECO:0000256" key="5">
    <source>
        <dbReference type="ARBA" id="ARBA00022643"/>
    </source>
</evidence>
<keyword evidence="11 15" id="KW-0067">ATP-binding</keyword>
<evidence type="ECO:0000256" key="9">
    <source>
        <dbReference type="ARBA" id="ARBA00022777"/>
    </source>
</evidence>
<dbReference type="InterPro" id="IPR023465">
    <property type="entry name" value="Riboflavin_kinase_dom_sf"/>
</dbReference>
<dbReference type="EC" id="2.7.1.26" evidence="15"/>
<name>A0A0F0KEU7_9MICO</name>
<evidence type="ECO:0000256" key="4">
    <source>
        <dbReference type="ARBA" id="ARBA00022630"/>
    </source>
</evidence>
<evidence type="ECO:0000256" key="7">
    <source>
        <dbReference type="ARBA" id="ARBA00022695"/>
    </source>
</evidence>
<dbReference type="CDD" id="cd02064">
    <property type="entry name" value="FAD_synthetase_N"/>
    <property type="match status" value="1"/>
</dbReference>
<dbReference type="InterPro" id="IPR014729">
    <property type="entry name" value="Rossmann-like_a/b/a_fold"/>
</dbReference>
<keyword evidence="8 15" id="KW-0547">Nucleotide-binding</keyword>
<comment type="catalytic activity">
    <reaction evidence="14 15">
        <text>FMN + ATP + H(+) = FAD + diphosphate</text>
        <dbReference type="Rhea" id="RHEA:17237"/>
        <dbReference type="ChEBI" id="CHEBI:15378"/>
        <dbReference type="ChEBI" id="CHEBI:30616"/>
        <dbReference type="ChEBI" id="CHEBI:33019"/>
        <dbReference type="ChEBI" id="CHEBI:57692"/>
        <dbReference type="ChEBI" id="CHEBI:58210"/>
        <dbReference type="EC" id="2.7.7.2"/>
    </reaction>
</comment>
<dbReference type="GO" id="GO:0003919">
    <property type="term" value="F:FMN adenylyltransferase activity"/>
    <property type="evidence" value="ECO:0007669"/>
    <property type="project" value="UniProtKB-UniRule"/>
</dbReference>
<dbReference type="UniPathway" id="UPA00277">
    <property type="reaction ID" value="UER00407"/>
</dbReference>
<evidence type="ECO:0000256" key="8">
    <source>
        <dbReference type="ARBA" id="ARBA00022741"/>
    </source>
</evidence>
<keyword evidence="12" id="KW-0511">Multifunctional enzyme</keyword>
<dbReference type="InterPro" id="IPR015865">
    <property type="entry name" value="Riboflavin_kinase_bac/euk"/>
</dbReference>
<dbReference type="NCBIfam" id="NF004160">
    <property type="entry name" value="PRK05627.1-3"/>
    <property type="match status" value="1"/>
</dbReference>
<dbReference type="RefSeq" id="WP_045251750.1">
    <property type="nucleotide sequence ID" value="NZ_CP099706.1"/>
</dbReference>
<dbReference type="UniPathway" id="UPA00276">
    <property type="reaction ID" value="UER00406"/>
</dbReference>
<dbReference type="GO" id="GO:0009398">
    <property type="term" value="P:FMN biosynthetic process"/>
    <property type="evidence" value="ECO:0007669"/>
    <property type="project" value="UniProtKB-UniRule"/>
</dbReference>
<evidence type="ECO:0000256" key="6">
    <source>
        <dbReference type="ARBA" id="ARBA00022679"/>
    </source>
</evidence>
<comment type="similarity">
    <text evidence="15">Belongs to the ribF family.</text>
</comment>
<dbReference type="PANTHER" id="PTHR22749:SF6">
    <property type="entry name" value="RIBOFLAVIN KINASE"/>
    <property type="match status" value="1"/>
</dbReference>
<dbReference type="PATRIC" id="fig|582680.7.peg.3145"/>
<keyword evidence="7 15" id="KW-0548">Nucleotidyltransferase</keyword>